<evidence type="ECO:0000313" key="3">
    <source>
        <dbReference type="EMBL" id="MCB8874459.1"/>
    </source>
</evidence>
<evidence type="ECO:0000313" key="4">
    <source>
        <dbReference type="Proteomes" id="UP000708298"/>
    </source>
</evidence>
<dbReference type="AlphaFoldDB" id="A0A963YP87"/>
<sequence>MTVLVTGAAGFIGYHVCEALLARGETVIGVDEINAYYDPALKYARLARLEGRDGFRFVKLSIADRAAVEALMAGAPEIDRIVHLAAQAGVRFSMIDPYAYVTANLLGHVVMLEAARHRLGLKHFVYASSSSVYGGNTKMPFTEADRVDLPVSLYGATKRADELMSHSYSHLYGLKQSGLRFFTVYGPWGRPDMAYFSFAQAIEQGKPITLYDNGTLRRDFTYIDDIVAGIVGVLDRPPAGDAPRLLNIGNNQSETVSKLVALLEEGLGKKAVIIDQPRPAADVTDTFADISEINALTGFRPTTPLERGIPRFIDWYKGWNGR</sequence>
<dbReference type="InterPro" id="IPR001509">
    <property type="entry name" value="Epimerase_deHydtase"/>
</dbReference>
<proteinExistence type="predicted"/>
<dbReference type="Pfam" id="PF01370">
    <property type="entry name" value="Epimerase"/>
    <property type="match status" value="1"/>
</dbReference>
<dbReference type="Gene3D" id="3.90.25.10">
    <property type="entry name" value="UDP-galactose 4-epimerase, domain 1"/>
    <property type="match status" value="1"/>
</dbReference>
<evidence type="ECO:0000259" key="2">
    <source>
        <dbReference type="Pfam" id="PF01370"/>
    </source>
</evidence>
<dbReference type="SUPFAM" id="SSF51735">
    <property type="entry name" value="NAD(P)-binding Rossmann-fold domains"/>
    <property type="match status" value="1"/>
</dbReference>
<dbReference type="Proteomes" id="UP000708298">
    <property type="component" value="Unassembled WGS sequence"/>
</dbReference>
<gene>
    <name evidence="3" type="ORF">ASILVAE211_04620</name>
</gene>
<dbReference type="EMBL" id="JAESVB010000001">
    <property type="protein sequence ID" value="MCB8874459.1"/>
    <property type="molecule type" value="Genomic_DNA"/>
</dbReference>
<protein>
    <submittedName>
        <fullName evidence="3">SDR family NAD(P)-dependent oxidoreductase</fullName>
    </submittedName>
</protein>
<dbReference type="PRINTS" id="PR01713">
    <property type="entry name" value="NUCEPIMERASE"/>
</dbReference>
<accession>A0A963YP87</accession>
<dbReference type="RefSeq" id="WP_227320091.1">
    <property type="nucleotide sequence ID" value="NZ_JAESVB010000001.1"/>
</dbReference>
<dbReference type="InterPro" id="IPR036291">
    <property type="entry name" value="NAD(P)-bd_dom_sf"/>
</dbReference>
<dbReference type="PANTHER" id="PTHR43574">
    <property type="entry name" value="EPIMERASE-RELATED"/>
    <property type="match status" value="1"/>
</dbReference>
<reference evidence="3" key="2">
    <citation type="submission" date="2021-01" db="EMBL/GenBank/DDBJ databases">
        <authorList>
            <person name="Mieszkin S."/>
            <person name="Pouder E."/>
            <person name="Alain K."/>
        </authorList>
    </citation>
    <scope>NUCLEOTIDE SEQUENCE</scope>
    <source>
        <strain evidence="3">HW T2.11</strain>
    </source>
</reference>
<keyword evidence="4" id="KW-1185">Reference proteome</keyword>
<keyword evidence="1" id="KW-0520">NAD</keyword>
<comment type="caution">
    <text evidence="3">The sequence shown here is derived from an EMBL/GenBank/DDBJ whole genome shotgun (WGS) entry which is preliminary data.</text>
</comment>
<organism evidence="3 4">
    <name type="scientific">Acidisoma silvae</name>
    <dbReference type="NCBI Taxonomy" id="2802396"/>
    <lineage>
        <taxon>Bacteria</taxon>
        <taxon>Pseudomonadati</taxon>
        <taxon>Pseudomonadota</taxon>
        <taxon>Alphaproteobacteria</taxon>
        <taxon>Acetobacterales</taxon>
        <taxon>Acidocellaceae</taxon>
        <taxon>Acidisoma</taxon>
    </lineage>
</organism>
<evidence type="ECO:0000256" key="1">
    <source>
        <dbReference type="ARBA" id="ARBA00023027"/>
    </source>
</evidence>
<dbReference type="Gene3D" id="3.40.50.720">
    <property type="entry name" value="NAD(P)-binding Rossmann-like Domain"/>
    <property type="match status" value="1"/>
</dbReference>
<reference evidence="3" key="1">
    <citation type="journal article" date="2021" name="Microorganisms">
        <title>Acidisoma silvae sp. nov. and Acidisomacellulosilytica sp. nov., Two Acidophilic Bacteria Isolated from Decaying Wood, Hydrolyzing Cellulose and Producing Poly-3-hydroxybutyrate.</title>
        <authorList>
            <person name="Mieszkin S."/>
            <person name="Pouder E."/>
            <person name="Uroz S."/>
            <person name="Simon-Colin C."/>
            <person name="Alain K."/>
        </authorList>
    </citation>
    <scope>NUCLEOTIDE SEQUENCE</scope>
    <source>
        <strain evidence="3">HW T2.11</strain>
    </source>
</reference>
<feature type="domain" description="NAD-dependent epimerase/dehydratase" evidence="2">
    <location>
        <begin position="3"/>
        <end position="249"/>
    </location>
</feature>
<name>A0A963YP87_9PROT</name>